<dbReference type="InterPro" id="IPR008906">
    <property type="entry name" value="HATC_C_dom"/>
</dbReference>
<dbReference type="InterPro" id="IPR012337">
    <property type="entry name" value="RNaseH-like_sf"/>
</dbReference>
<evidence type="ECO:0000259" key="2">
    <source>
        <dbReference type="Pfam" id="PF05699"/>
    </source>
</evidence>
<sequence length="426" mass="48272">MASSEVFINVRDHGKTVDVKKKRIKCNYCDKEMSGFSRLKYHLGGVRGNVLPCEKVPQDVKKLFRDMVQGREHLHNDAPYLYRQPFPQKRNGCPHNNVAKKTRHQSSESSGDESREYGNTDSMSEDDLEDSVASCKRMVSQSAAVMVIRTKNRIKSAVPFVTLENIISEKRNITAMFTSSAWNNTTWSSTVEGKRVAKLVGDASFWRGAGMVVKLTLPLIRVLCLMHGEDKPQMGYIYETIDQVKETIEGCNSRKSEYMPFWKAIDEIWDGHLHSPLHAAGALRQGSTVQQRTNLSPAMWWSPYGGEYPELQRFATRILSQTCVGASKYRLNRSLAEKLLTKGRDRTEEQLLSDLTFVHYNLQLQQQHSQLGVNYDIVADEIGPMNEWIVDDTAEIGSDNGDSNWKDLKSAVNGEGPSFEVKEEPR</sequence>
<gene>
    <name evidence="3" type="ORF">GOBAR_AA39557</name>
</gene>
<evidence type="ECO:0000313" key="3">
    <source>
        <dbReference type="EMBL" id="PPR81154.1"/>
    </source>
</evidence>
<organism evidence="3 4">
    <name type="scientific">Gossypium barbadense</name>
    <name type="common">Sea Island cotton</name>
    <name type="synonym">Hibiscus barbadensis</name>
    <dbReference type="NCBI Taxonomy" id="3634"/>
    <lineage>
        <taxon>Eukaryota</taxon>
        <taxon>Viridiplantae</taxon>
        <taxon>Streptophyta</taxon>
        <taxon>Embryophyta</taxon>
        <taxon>Tracheophyta</taxon>
        <taxon>Spermatophyta</taxon>
        <taxon>Magnoliopsida</taxon>
        <taxon>eudicotyledons</taxon>
        <taxon>Gunneridae</taxon>
        <taxon>Pentapetalae</taxon>
        <taxon>rosids</taxon>
        <taxon>malvids</taxon>
        <taxon>Malvales</taxon>
        <taxon>Malvaceae</taxon>
        <taxon>Malvoideae</taxon>
        <taxon>Gossypium</taxon>
    </lineage>
</organism>
<dbReference type="EMBL" id="KZ671464">
    <property type="protein sequence ID" value="PPR81154.1"/>
    <property type="molecule type" value="Genomic_DNA"/>
</dbReference>
<dbReference type="PANTHER" id="PTHR32166">
    <property type="entry name" value="OSJNBA0013A04.12 PROTEIN"/>
    <property type="match status" value="1"/>
</dbReference>
<dbReference type="AlphaFoldDB" id="A0A2P5VQN9"/>
<feature type="region of interest" description="Disordered" evidence="1">
    <location>
        <begin position="80"/>
        <end position="126"/>
    </location>
</feature>
<dbReference type="SUPFAM" id="SSF53098">
    <property type="entry name" value="Ribonuclease H-like"/>
    <property type="match status" value="1"/>
</dbReference>
<feature type="domain" description="HAT C-terminal dimerisation" evidence="2">
    <location>
        <begin position="289"/>
        <end position="362"/>
    </location>
</feature>
<feature type="region of interest" description="Disordered" evidence="1">
    <location>
        <begin position="398"/>
        <end position="426"/>
    </location>
</feature>
<proteinExistence type="predicted"/>
<dbReference type="GO" id="GO:0046983">
    <property type="term" value="F:protein dimerization activity"/>
    <property type="evidence" value="ECO:0007669"/>
    <property type="project" value="InterPro"/>
</dbReference>
<dbReference type="PANTHER" id="PTHR32166:SF63">
    <property type="entry name" value="HAT TRANSPOSON SUPERFAMILY PROTEIN"/>
    <property type="match status" value="1"/>
</dbReference>
<dbReference type="Proteomes" id="UP000239757">
    <property type="component" value="Unassembled WGS sequence"/>
</dbReference>
<accession>A0A2P5VQN9</accession>
<protein>
    <recommendedName>
        <fullName evidence="2">HAT C-terminal dimerisation domain-containing protein</fullName>
    </recommendedName>
</protein>
<evidence type="ECO:0000313" key="4">
    <source>
        <dbReference type="Proteomes" id="UP000239757"/>
    </source>
</evidence>
<reference evidence="3 4" key="1">
    <citation type="submission" date="2015-01" db="EMBL/GenBank/DDBJ databases">
        <title>Genome of allotetraploid Gossypium barbadense reveals genomic plasticity and fiber elongation in cotton evolution.</title>
        <authorList>
            <person name="Chen X."/>
            <person name="Liu X."/>
            <person name="Zhao B."/>
            <person name="Zheng H."/>
            <person name="Hu Y."/>
            <person name="Lu G."/>
            <person name="Yang C."/>
            <person name="Chen J."/>
            <person name="Shan C."/>
            <person name="Zhang L."/>
            <person name="Zhou Y."/>
            <person name="Wang L."/>
            <person name="Guo W."/>
            <person name="Bai Y."/>
            <person name="Ruan J."/>
            <person name="Shangguan X."/>
            <person name="Mao Y."/>
            <person name="Jiang J."/>
            <person name="Zhu Y."/>
            <person name="Lei J."/>
            <person name="Kang H."/>
            <person name="Chen S."/>
            <person name="He X."/>
            <person name="Wang R."/>
            <person name="Wang Y."/>
            <person name="Chen J."/>
            <person name="Wang L."/>
            <person name="Yu S."/>
            <person name="Wang B."/>
            <person name="Wei J."/>
            <person name="Song S."/>
            <person name="Lu X."/>
            <person name="Gao Z."/>
            <person name="Gu W."/>
            <person name="Deng X."/>
            <person name="Ma D."/>
            <person name="Wang S."/>
            <person name="Liang W."/>
            <person name="Fang L."/>
            <person name="Cai C."/>
            <person name="Zhu X."/>
            <person name="Zhou B."/>
            <person name="Zhang Y."/>
            <person name="Chen Z."/>
            <person name="Xu S."/>
            <person name="Zhu R."/>
            <person name="Wang S."/>
            <person name="Zhang T."/>
            <person name="Zhao G."/>
        </authorList>
    </citation>
    <scope>NUCLEOTIDE SEQUENCE [LARGE SCALE GENOMIC DNA]</scope>
    <source>
        <strain evidence="4">cv. Xinhai21</strain>
        <tissue evidence="3">Leaf</tissue>
    </source>
</reference>
<dbReference type="Pfam" id="PF05699">
    <property type="entry name" value="Dimer_Tnp_hAT"/>
    <property type="match status" value="1"/>
</dbReference>
<dbReference type="OrthoDB" id="996841at2759"/>
<evidence type="ECO:0000256" key="1">
    <source>
        <dbReference type="SAM" id="MobiDB-lite"/>
    </source>
</evidence>
<name>A0A2P5VQN9_GOSBA</name>